<accession>A0A382AUL3</accession>
<reference evidence="1" key="1">
    <citation type="submission" date="2018-05" db="EMBL/GenBank/DDBJ databases">
        <authorList>
            <person name="Lanie J.A."/>
            <person name="Ng W.-L."/>
            <person name="Kazmierczak K.M."/>
            <person name="Andrzejewski T.M."/>
            <person name="Davidsen T.M."/>
            <person name="Wayne K.J."/>
            <person name="Tettelin H."/>
            <person name="Glass J.I."/>
            <person name="Rusch D."/>
            <person name="Podicherti R."/>
            <person name="Tsui H.-C.T."/>
            <person name="Winkler M.E."/>
        </authorList>
    </citation>
    <scope>NUCLEOTIDE SEQUENCE</scope>
</reference>
<evidence type="ECO:0000313" key="1">
    <source>
        <dbReference type="EMBL" id="SVB04762.1"/>
    </source>
</evidence>
<proteinExistence type="predicted"/>
<organism evidence="1">
    <name type="scientific">marine metagenome</name>
    <dbReference type="NCBI Taxonomy" id="408172"/>
    <lineage>
        <taxon>unclassified sequences</taxon>
        <taxon>metagenomes</taxon>
        <taxon>ecological metagenomes</taxon>
    </lineage>
</organism>
<sequence>GEVIRWWGIAGSIGLVSGRAVDCCSDWAHYVISRVLSLLCRGSAMSVGTHGMIMVSVKRVCECTR</sequence>
<protein>
    <submittedName>
        <fullName evidence="1">Uncharacterized protein</fullName>
    </submittedName>
</protein>
<dbReference type="EMBL" id="UINC01026751">
    <property type="protein sequence ID" value="SVB04762.1"/>
    <property type="molecule type" value="Genomic_DNA"/>
</dbReference>
<feature type="non-terminal residue" evidence="1">
    <location>
        <position position="1"/>
    </location>
</feature>
<gene>
    <name evidence="1" type="ORF">METZ01_LOCUS157616</name>
</gene>
<dbReference type="AlphaFoldDB" id="A0A382AUL3"/>
<name>A0A382AUL3_9ZZZZ</name>